<dbReference type="OrthoDB" id="336698at2"/>
<accession>A0A0B3VU36</accession>
<reference evidence="1 2" key="1">
    <citation type="submission" date="2014-12" db="EMBL/GenBank/DDBJ databases">
        <title>Draft genome sequence of Terrisporobacter sp. 08-306576, isolated from the blood culture of a bacteremia patient.</title>
        <authorList>
            <person name="Lund L.C."/>
            <person name="Sydenham T.V."/>
            <person name="Hogh S.V."/>
            <person name="Skov M.N."/>
            <person name="Kemp M."/>
            <person name="Justesen U.S."/>
        </authorList>
    </citation>
    <scope>NUCLEOTIDE SEQUENCE [LARGE SCALE GENOMIC DNA]</scope>
    <source>
        <strain evidence="1 2">08-306576</strain>
    </source>
</reference>
<gene>
    <name evidence="1" type="ORF">QX51_14710</name>
</gene>
<dbReference type="Gene3D" id="2.40.180.10">
    <property type="entry name" value="Catalase core domain"/>
    <property type="match status" value="1"/>
</dbReference>
<dbReference type="SUPFAM" id="SSF56634">
    <property type="entry name" value="Heme-dependent catalase-like"/>
    <property type="match status" value="1"/>
</dbReference>
<evidence type="ECO:0000313" key="1">
    <source>
        <dbReference type="EMBL" id="KHS56323.1"/>
    </source>
</evidence>
<dbReference type="AlphaFoldDB" id="A0A0B3VU36"/>
<evidence type="ECO:0000313" key="2">
    <source>
        <dbReference type="Proteomes" id="UP000031189"/>
    </source>
</evidence>
<dbReference type="InterPro" id="IPR020835">
    <property type="entry name" value="Catalase_sf"/>
</dbReference>
<dbReference type="RefSeq" id="WP_039680646.1">
    <property type="nucleotide sequence ID" value="NZ_JWHR01000115.1"/>
</dbReference>
<comment type="caution">
    <text evidence="1">The sequence shown here is derived from an EMBL/GenBank/DDBJ whole genome shotgun (WGS) entry which is preliminary data.</text>
</comment>
<sequence>MRKYSTNELSLKIVSILKEKLDKDYAKGLTKRDAHPKCLGLLKAYFIVDKNLPLQYREGIFNRDYYKAFIRVSNSNPKIKSDKYRDIRGFSIKLLNVYGEKCVKDENFTQDFLFVSMKTMPIGTLKLMYDALYYTIKSTPVIFVAKLIKNKNINAIIDIVKNMKHDTSPLDISYYSTTPYMFGNRIVKYSIIPKSKYKSRLPKKLGNNYLTENMQKHLYKEEAAFDFMIQFYINDIDTPINDASIEWESDKSPFVKLGEIRIPKQRFTTKKRFDLAEIMSFSPGHSLLSHKPIGDMNKGRIEIYKEMSKYRHYRNKEELYEPSDEDFDNI</sequence>
<protein>
    <recommendedName>
        <fullName evidence="3">Catalase</fullName>
    </recommendedName>
</protein>
<dbReference type="STRING" id="1577792.QX51_14710"/>
<keyword evidence="2" id="KW-1185">Reference proteome</keyword>
<dbReference type="GO" id="GO:0020037">
    <property type="term" value="F:heme binding"/>
    <property type="evidence" value="ECO:0007669"/>
    <property type="project" value="InterPro"/>
</dbReference>
<proteinExistence type="predicted"/>
<organism evidence="1 2">
    <name type="scientific">Terrisporobacter othiniensis</name>
    <dbReference type="NCBI Taxonomy" id="1577792"/>
    <lineage>
        <taxon>Bacteria</taxon>
        <taxon>Bacillati</taxon>
        <taxon>Bacillota</taxon>
        <taxon>Clostridia</taxon>
        <taxon>Peptostreptococcales</taxon>
        <taxon>Peptostreptococcaceae</taxon>
        <taxon>Terrisporobacter</taxon>
    </lineage>
</organism>
<name>A0A0B3VU36_9FIRM</name>
<dbReference type="EMBL" id="JWHR01000115">
    <property type="protein sequence ID" value="KHS56323.1"/>
    <property type="molecule type" value="Genomic_DNA"/>
</dbReference>
<dbReference type="Proteomes" id="UP000031189">
    <property type="component" value="Unassembled WGS sequence"/>
</dbReference>
<evidence type="ECO:0008006" key="3">
    <source>
        <dbReference type="Google" id="ProtNLM"/>
    </source>
</evidence>